<dbReference type="GO" id="GO:0008305">
    <property type="term" value="C:integrin complex"/>
    <property type="evidence" value="ECO:0007669"/>
    <property type="project" value="InterPro"/>
</dbReference>
<proteinExistence type="predicted"/>
<evidence type="ECO:0000256" key="1">
    <source>
        <dbReference type="ARBA" id="ARBA00022729"/>
    </source>
</evidence>
<dbReference type="AlphaFoldDB" id="A0A4U1IZT5"/>
<keyword evidence="4" id="KW-0325">Glycoprotein</keyword>
<dbReference type="InterPro" id="IPR028994">
    <property type="entry name" value="Integrin_alpha_N"/>
</dbReference>
<evidence type="ECO:0000313" key="7">
    <source>
        <dbReference type="Proteomes" id="UP000309215"/>
    </source>
</evidence>
<accession>A0A4U1IZT5</accession>
<organism evidence="6 7">
    <name type="scientific">Polyangium fumosum</name>
    <dbReference type="NCBI Taxonomy" id="889272"/>
    <lineage>
        <taxon>Bacteria</taxon>
        <taxon>Pseudomonadati</taxon>
        <taxon>Myxococcota</taxon>
        <taxon>Polyangia</taxon>
        <taxon>Polyangiales</taxon>
        <taxon>Polyangiaceae</taxon>
        <taxon>Polyangium</taxon>
    </lineage>
</organism>
<feature type="region of interest" description="Disordered" evidence="5">
    <location>
        <begin position="42"/>
        <end position="73"/>
    </location>
</feature>
<dbReference type="Pfam" id="PF01839">
    <property type="entry name" value="FG-GAP"/>
    <property type="match status" value="3"/>
</dbReference>
<dbReference type="InterPro" id="IPR013517">
    <property type="entry name" value="FG-GAP"/>
</dbReference>
<evidence type="ECO:0000256" key="3">
    <source>
        <dbReference type="ARBA" id="ARBA00022801"/>
    </source>
</evidence>
<dbReference type="Pfam" id="PF13517">
    <property type="entry name" value="FG-GAP_3"/>
    <property type="match status" value="1"/>
</dbReference>
<evidence type="ECO:0000313" key="6">
    <source>
        <dbReference type="EMBL" id="TKC99773.1"/>
    </source>
</evidence>
<sequence length="502" mass="49836">MAAAFLRSMAQMRTKMNLTGRGRAVMVGLALALVAGGCNNRGDDPGSSGDPGGTGGSGGMGGEGGAGGGEDNALLLEPRAGSCEILWIAGGKTTSEGLGQNVVGVGDVDGDGLRDLVVTRKQGNATALVVLSGKDGTRLDEIVLGSSAYLRAVGGDFDGDGVEEVAAHERVCEDDGGGSSGSSSSPLACATNVRVFSPKGFAERFTRLGQGTPAADGFGHGITLAEDRNGDGTPDFFVGSSGGSQQLPGWVELSSGADASVFTKPPTPAQASPLYGGNLATVPDADGDGLRELLVGDVYADFFKGRVQAIGSLAGDPLWTHVGEAGSQGGAPDLIGNPLASHGDVNADGYPDVIVGAHNHASLVPNGGKVVALDGRTGDVLWTSKGDRADDHLGVAFASADDVNGDGVSDVIVGANGVSMDIIVLGMTGRVAVLSGKDGAVLIDVVHALPPDNIGVYGFGSGVALLGDLDGDGKGEIAVSAPGAPFDGHEGAGQVMALHCTP</sequence>
<dbReference type="Gene3D" id="2.130.10.130">
    <property type="entry name" value="Integrin alpha, N-terminal"/>
    <property type="match status" value="3"/>
</dbReference>
<dbReference type="SMART" id="SM00191">
    <property type="entry name" value="Int_alpha"/>
    <property type="match status" value="5"/>
</dbReference>
<dbReference type="Proteomes" id="UP000309215">
    <property type="component" value="Unassembled WGS sequence"/>
</dbReference>
<evidence type="ECO:0008006" key="8">
    <source>
        <dbReference type="Google" id="ProtNLM"/>
    </source>
</evidence>
<dbReference type="PANTHER" id="PTHR23221">
    <property type="entry name" value="GLYCOSYLPHOSPHATIDYLINOSITOL PHOSPHOLIPASE D"/>
    <property type="match status" value="1"/>
</dbReference>
<dbReference type="SUPFAM" id="SSF69318">
    <property type="entry name" value="Integrin alpha N-terminal domain"/>
    <property type="match status" value="2"/>
</dbReference>
<name>A0A4U1IZT5_9BACT</name>
<dbReference type="GO" id="GO:0007155">
    <property type="term" value="P:cell adhesion"/>
    <property type="evidence" value="ECO:0007669"/>
    <property type="project" value="InterPro"/>
</dbReference>
<gene>
    <name evidence="6" type="ORF">E8A74_36635</name>
</gene>
<dbReference type="PRINTS" id="PR01185">
    <property type="entry name" value="INTEGRINA"/>
</dbReference>
<protein>
    <recommendedName>
        <fullName evidence="8">VCBS repeat-containing protein</fullName>
    </recommendedName>
</protein>
<evidence type="ECO:0000256" key="4">
    <source>
        <dbReference type="ARBA" id="ARBA00023180"/>
    </source>
</evidence>
<dbReference type="PROSITE" id="PS51470">
    <property type="entry name" value="FG_GAP"/>
    <property type="match status" value="1"/>
</dbReference>
<dbReference type="InterPro" id="IPR013519">
    <property type="entry name" value="Int_alpha_beta-p"/>
</dbReference>
<dbReference type="PANTHER" id="PTHR23221:SF7">
    <property type="entry name" value="PHOSPHATIDYLINOSITOL-GLYCAN-SPECIFIC PHOSPHOLIPASE D"/>
    <property type="match status" value="1"/>
</dbReference>
<keyword evidence="3" id="KW-0378">Hydrolase</keyword>
<dbReference type="EMBL" id="SSMQ01000053">
    <property type="protein sequence ID" value="TKC99773.1"/>
    <property type="molecule type" value="Genomic_DNA"/>
</dbReference>
<dbReference type="GO" id="GO:0016787">
    <property type="term" value="F:hydrolase activity"/>
    <property type="evidence" value="ECO:0007669"/>
    <property type="project" value="UniProtKB-KW"/>
</dbReference>
<dbReference type="OrthoDB" id="5501344at2"/>
<keyword evidence="7" id="KW-1185">Reference proteome</keyword>
<evidence type="ECO:0000256" key="5">
    <source>
        <dbReference type="SAM" id="MobiDB-lite"/>
    </source>
</evidence>
<feature type="compositionally biased region" description="Gly residues" evidence="5">
    <location>
        <begin position="49"/>
        <end position="70"/>
    </location>
</feature>
<evidence type="ECO:0000256" key="2">
    <source>
        <dbReference type="ARBA" id="ARBA00022737"/>
    </source>
</evidence>
<dbReference type="InterPro" id="IPR000413">
    <property type="entry name" value="Integrin_alpha"/>
</dbReference>
<keyword evidence="2" id="KW-0677">Repeat</keyword>
<comment type="caution">
    <text evidence="6">The sequence shown here is derived from an EMBL/GenBank/DDBJ whole genome shotgun (WGS) entry which is preliminary data.</text>
</comment>
<keyword evidence="1" id="KW-0732">Signal</keyword>
<reference evidence="6 7" key="1">
    <citation type="submission" date="2019-04" db="EMBL/GenBank/DDBJ databases">
        <authorList>
            <person name="Li Y."/>
            <person name="Wang J."/>
        </authorList>
    </citation>
    <scope>NUCLEOTIDE SEQUENCE [LARGE SCALE GENOMIC DNA]</scope>
    <source>
        <strain evidence="6 7">DSM 14668</strain>
    </source>
</reference>